<comment type="caution">
    <text evidence="1">The sequence shown here is derived from an EMBL/GenBank/DDBJ whole genome shotgun (WGS) entry which is preliminary data.</text>
</comment>
<gene>
    <name evidence="1" type="ORF">VA599_13470</name>
</gene>
<dbReference type="EMBL" id="JAYFSJ010000009">
    <property type="protein sequence ID" value="MEN7431764.1"/>
    <property type="molecule type" value="Genomic_DNA"/>
</dbReference>
<evidence type="ECO:0000313" key="1">
    <source>
        <dbReference type="EMBL" id="MEN7431764.1"/>
    </source>
</evidence>
<name>A0ABV0CKS0_9NEIS</name>
<protein>
    <submittedName>
        <fullName evidence="1">Uncharacterized protein</fullName>
    </submittedName>
</protein>
<keyword evidence="2" id="KW-1185">Reference proteome</keyword>
<sequence>MHKNTENTEFVAEVRVRIKNDGSILVDEWGDASRVWAFMLSSASMMAQRRPLPAKAA</sequence>
<reference evidence="1 2" key="1">
    <citation type="submission" date="2023-12" db="EMBL/GenBank/DDBJ databases">
        <title>Chromobacterium sp. strain TRC.1.1.SA producing antimicrobial pigment.</title>
        <authorList>
            <person name="Verma N."/>
            <person name="Choksket S."/>
            <person name="Pinnaka A.K."/>
            <person name="Korpole S."/>
        </authorList>
    </citation>
    <scope>NUCLEOTIDE SEQUENCE [LARGE SCALE GENOMIC DNA]</scope>
    <source>
        <strain evidence="1 2">TRC1.1.SA</strain>
    </source>
</reference>
<organism evidence="1 2">
    <name type="scientific">Chromobacterium indicum</name>
    <dbReference type="NCBI Taxonomy" id="3110228"/>
    <lineage>
        <taxon>Bacteria</taxon>
        <taxon>Pseudomonadati</taxon>
        <taxon>Pseudomonadota</taxon>
        <taxon>Betaproteobacteria</taxon>
        <taxon>Neisseriales</taxon>
        <taxon>Chromobacteriaceae</taxon>
        <taxon>Chromobacterium</taxon>
    </lineage>
</organism>
<evidence type="ECO:0000313" key="2">
    <source>
        <dbReference type="Proteomes" id="UP001405405"/>
    </source>
</evidence>
<accession>A0ABV0CKS0</accession>
<proteinExistence type="predicted"/>
<dbReference type="Proteomes" id="UP001405405">
    <property type="component" value="Unassembled WGS sequence"/>
</dbReference>
<dbReference type="RefSeq" id="WP_346789007.1">
    <property type="nucleotide sequence ID" value="NZ_JAYFSJ010000009.1"/>
</dbReference>